<organism evidence="2 3">
    <name type="scientific">Alkalimarinus sediminis</name>
    <dbReference type="NCBI Taxonomy" id="1632866"/>
    <lineage>
        <taxon>Bacteria</taxon>
        <taxon>Pseudomonadati</taxon>
        <taxon>Pseudomonadota</taxon>
        <taxon>Gammaproteobacteria</taxon>
        <taxon>Alteromonadales</taxon>
        <taxon>Alteromonadaceae</taxon>
        <taxon>Alkalimarinus</taxon>
    </lineage>
</organism>
<feature type="signal peptide" evidence="1">
    <location>
        <begin position="1"/>
        <end position="26"/>
    </location>
</feature>
<proteinExistence type="predicted"/>
<gene>
    <name evidence="2" type="ORF">NNL22_17680</name>
</gene>
<dbReference type="EMBL" id="CP101527">
    <property type="protein sequence ID" value="UZW74828.1"/>
    <property type="molecule type" value="Genomic_DNA"/>
</dbReference>
<dbReference type="Proteomes" id="UP001164472">
    <property type="component" value="Chromosome"/>
</dbReference>
<feature type="chain" id="PRO_5038630850" description="Transporter" evidence="1">
    <location>
        <begin position="27"/>
        <end position="326"/>
    </location>
</feature>
<keyword evidence="1" id="KW-0732">Signal</keyword>
<accession>A0A9E8KNX4</accession>
<dbReference type="RefSeq" id="WP_251810255.1">
    <property type="nucleotide sequence ID" value="NZ_CP101527.1"/>
</dbReference>
<protein>
    <recommendedName>
        <fullName evidence="4">Transporter</fullName>
    </recommendedName>
</protein>
<dbReference type="AlphaFoldDB" id="A0A9E8KNX4"/>
<dbReference type="KEGG" id="asem:NNL22_17680"/>
<evidence type="ECO:0000313" key="2">
    <source>
        <dbReference type="EMBL" id="UZW74828.1"/>
    </source>
</evidence>
<evidence type="ECO:0000256" key="1">
    <source>
        <dbReference type="SAM" id="SignalP"/>
    </source>
</evidence>
<reference evidence="2" key="1">
    <citation type="submission" date="2022-07" db="EMBL/GenBank/DDBJ databases">
        <title>Alkalimarinus sp. nov., isolated from gut of a Alitta virens.</title>
        <authorList>
            <person name="Yang A.I."/>
            <person name="Shin N.-R."/>
        </authorList>
    </citation>
    <scope>NUCLEOTIDE SEQUENCE</scope>
    <source>
        <strain evidence="2">FA028</strain>
    </source>
</reference>
<evidence type="ECO:0000313" key="3">
    <source>
        <dbReference type="Proteomes" id="UP001164472"/>
    </source>
</evidence>
<keyword evidence="3" id="KW-1185">Reference proteome</keyword>
<name>A0A9E8KNX4_9ALTE</name>
<evidence type="ECO:0008006" key="4">
    <source>
        <dbReference type="Google" id="ProtNLM"/>
    </source>
</evidence>
<sequence length="326" mass="36197">MSKRRTWVNNALSISALLLSSSTVYAASCCGGGNATSLVLPKFGNQMIDVSFDIEDYDGYWNQEGDYTQDPAGSDLNQYRLNLGFAYRLADNWQASVTLPYVWNDNTYPGVVSKENGVGDMSASFWYETFDQVTCVYQVNSIADLRPAIYIGGTLTLPTGKSEYGDDATNSFDITGRGLYRFDANVLIEKTVYPFTVTLQGSYGKYLERDVNQEYGTPVEPYKKNLGDRTFLSASLGYTYFLEELDTLTFTAALADLREGAGEIDGVSDPLTEFEKQSVALTTAYASSDLRWVFKGTYSHAFREDGRGKNFPTTDILTLGVSYAFY</sequence>